<protein>
    <submittedName>
        <fullName evidence="2">Secondary thiamine-phosphate synthase enzyme YjbQ</fullName>
    </submittedName>
</protein>
<comment type="similarity">
    <text evidence="1">Belongs to the UPF0047 family.</text>
</comment>
<evidence type="ECO:0000313" key="3">
    <source>
        <dbReference type="Proteomes" id="UP001597403"/>
    </source>
</evidence>
<dbReference type="InterPro" id="IPR001602">
    <property type="entry name" value="UPF0047_YjbQ-like"/>
</dbReference>
<dbReference type="SUPFAM" id="SSF111038">
    <property type="entry name" value="YjbQ-like"/>
    <property type="match status" value="1"/>
</dbReference>
<dbReference type="PANTHER" id="PTHR30615">
    <property type="entry name" value="UNCHARACTERIZED PROTEIN YJBQ-RELATED"/>
    <property type="match status" value="1"/>
</dbReference>
<evidence type="ECO:0000256" key="1">
    <source>
        <dbReference type="ARBA" id="ARBA00005534"/>
    </source>
</evidence>
<dbReference type="RefSeq" id="WP_204825185.1">
    <property type="nucleotide sequence ID" value="NZ_JBHUGF010000010.1"/>
</dbReference>
<gene>
    <name evidence="2" type="ORF">ACFSGI_15860</name>
</gene>
<dbReference type="EMBL" id="JBHUGF010000010">
    <property type="protein sequence ID" value="MFD1991450.1"/>
    <property type="molecule type" value="Genomic_DNA"/>
</dbReference>
<evidence type="ECO:0000313" key="2">
    <source>
        <dbReference type="EMBL" id="MFD1991450.1"/>
    </source>
</evidence>
<dbReference type="PIRSF" id="PIRSF004681">
    <property type="entry name" value="UCP004681"/>
    <property type="match status" value="1"/>
</dbReference>
<dbReference type="NCBIfam" id="TIGR00149">
    <property type="entry name" value="TIGR00149_YjbQ"/>
    <property type="match status" value="1"/>
</dbReference>
<sequence length="133" mass="15165">MLYTLPISTSKRDEMRDITRDVSSLITQSGVQEGIVVIYCPHTTAGIAINENADPDVKHDVIMRLDEVYPWEHPKYRHMEGNTASHLKSITTGPSQTVIIQEGRMLLGRWQGIYFCEFDGPRKREYMVKIIAG</sequence>
<dbReference type="InterPro" id="IPR035917">
    <property type="entry name" value="YjbQ-like_sf"/>
</dbReference>
<organism evidence="2 3">
    <name type="scientific">Paenibacillus nicotianae</name>
    <dbReference type="NCBI Taxonomy" id="1526551"/>
    <lineage>
        <taxon>Bacteria</taxon>
        <taxon>Bacillati</taxon>
        <taxon>Bacillota</taxon>
        <taxon>Bacilli</taxon>
        <taxon>Bacillales</taxon>
        <taxon>Paenibacillaceae</taxon>
        <taxon>Paenibacillus</taxon>
    </lineage>
</organism>
<accession>A0ABW4UZ25</accession>
<keyword evidence="3" id="KW-1185">Reference proteome</keyword>
<name>A0ABW4UZ25_9BACL</name>
<comment type="caution">
    <text evidence="2">The sequence shown here is derived from an EMBL/GenBank/DDBJ whole genome shotgun (WGS) entry which is preliminary data.</text>
</comment>
<proteinExistence type="inferred from homology"/>
<dbReference type="Pfam" id="PF01894">
    <property type="entry name" value="YjbQ"/>
    <property type="match status" value="1"/>
</dbReference>
<dbReference type="Proteomes" id="UP001597403">
    <property type="component" value="Unassembled WGS sequence"/>
</dbReference>
<dbReference type="Gene3D" id="2.60.120.460">
    <property type="entry name" value="YjbQ-like"/>
    <property type="match status" value="1"/>
</dbReference>
<reference evidence="3" key="1">
    <citation type="journal article" date="2019" name="Int. J. Syst. Evol. Microbiol.">
        <title>The Global Catalogue of Microorganisms (GCM) 10K type strain sequencing project: providing services to taxonomists for standard genome sequencing and annotation.</title>
        <authorList>
            <consortium name="The Broad Institute Genomics Platform"/>
            <consortium name="The Broad Institute Genome Sequencing Center for Infectious Disease"/>
            <person name="Wu L."/>
            <person name="Ma J."/>
        </authorList>
    </citation>
    <scope>NUCLEOTIDE SEQUENCE [LARGE SCALE GENOMIC DNA]</scope>
    <source>
        <strain evidence="3">CGMCC 1.15067</strain>
    </source>
</reference>
<dbReference type="PANTHER" id="PTHR30615:SF8">
    <property type="entry name" value="UPF0047 PROTEIN C4A8.02C"/>
    <property type="match status" value="1"/>
</dbReference>